<dbReference type="Proteomes" id="UP000256321">
    <property type="component" value="Unassembled WGS sequence"/>
</dbReference>
<accession>A0A3D8HAW2</accession>
<name>A0A3D8HAW2_9BACT</name>
<reference evidence="1 2" key="1">
    <citation type="submission" date="2018-07" db="EMBL/GenBank/DDBJ databases">
        <title>Parabacteroides acidifaciens nov. sp., isolated from human feces.</title>
        <authorList>
            <person name="Wang Y.J."/>
        </authorList>
    </citation>
    <scope>NUCLEOTIDE SEQUENCE [LARGE SCALE GENOMIC DNA]</scope>
    <source>
        <strain evidence="1 2">426-9</strain>
    </source>
</reference>
<proteinExistence type="predicted"/>
<protein>
    <submittedName>
        <fullName evidence="1">Uncharacterized protein</fullName>
    </submittedName>
</protein>
<dbReference type="AlphaFoldDB" id="A0A3D8HAW2"/>
<organism evidence="1 2">
    <name type="scientific">Parabacteroides acidifaciens</name>
    <dbReference type="NCBI Taxonomy" id="2290935"/>
    <lineage>
        <taxon>Bacteria</taxon>
        <taxon>Pseudomonadati</taxon>
        <taxon>Bacteroidota</taxon>
        <taxon>Bacteroidia</taxon>
        <taxon>Bacteroidales</taxon>
        <taxon>Tannerellaceae</taxon>
        <taxon>Parabacteroides</taxon>
    </lineage>
</organism>
<evidence type="ECO:0000313" key="1">
    <source>
        <dbReference type="EMBL" id="RDU47782.1"/>
    </source>
</evidence>
<gene>
    <name evidence="1" type="ORF">DWU89_17900</name>
</gene>
<comment type="caution">
    <text evidence="1">The sequence shown here is derived from an EMBL/GenBank/DDBJ whole genome shotgun (WGS) entry which is preliminary data.</text>
</comment>
<evidence type="ECO:0000313" key="2">
    <source>
        <dbReference type="Proteomes" id="UP000256321"/>
    </source>
</evidence>
<dbReference type="EMBL" id="QREV01000061">
    <property type="protein sequence ID" value="RDU47782.1"/>
    <property type="molecule type" value="Genomic_DNA"/>
</dbReference>
<sequence length="107" mass="12646">MAEIGVIVKFFYWQEIQKLPDMNYPVPALRRGIAEEQALSKLVNDDLGCGRLFCDPASERGNRIAHFFLEMLSYLDKSHRYKNTIQLHTIKRQNIKDKYQKSHRKHP</sequence>